<proteinExistence type="predicted"/>
<reference evidence="1 2" key="1">
    <citation type="submission" date="2020-05" db="EMBL/GenBank/DDBJ databases">
        <title>Vigna angularis (adzuki bean) Var. LongXiaoDou No. 4 denovo assembly.</title>
        <authorList>
            <person name="Xiang H."/>
        </authorList>
    </citation>
    <scope>NUCLEOTIDE SEQUENCE [LARGE SCALE GENOMIC DNA]</scope>
    <source>
        <tissue evidence="1">Leaf</tissue>
    </source>
</reference>
<evidence type="ECO:0000313" key="2">
    <source>
        <dbReference type="Proteomes" id="UP000743370"/>
    </source>
</evidence>
<sequence>MLSFSYFPYERGDGELGRTNQEERDCMVTGDSVDGKKKKQERRSGRPFVRIGPWPSMWNRTMGKFCRFMENEKKTVLGYRTLAIWILEAQWSG</sequence>
<protein>
    <submittedName>
        <fullName evidence="1">Uncharacterized protein</fullName>
    </submittedName>
</protein>
<comment type="caution">
    <text evidence="1">The sequence shown here is derived from an EMBL/GenBank/DDBJ whole genome shotgun (WGS) entry which is preliminary data.</text>
</comment>
<organism evidence="1 2">
    <name type="scientific">Phaseolus angularis</name>
    <name type="common">Azuki bean</name>
    <name type="synonym">Vigna angularis</name>
    <dbReference type="NCBI Taxonomy" id="3914"/>
    <lineage>
        <taxon>Eukaryota</taxon>
        <taxon>Viridiplantae</taxon>
        <taxon>Streptophyta</taxon>
        <taxon>Embryophyta</taxon>
        <taxon>Tracheophyta</taxon>
        <taxon>Spermatophyta</taxon>
        <taxon>Magnoliopsida</taxon>
        <taxon>eudicotyledons</taxon>
        <taxon>Gunneridae</taxon>
        <taxon>Pentapetalae</taxon>
        <taxon>rosids</taxon>
        <taxon>fabids</taxon>
        <taxon>Fabales</taxon>
        <taxon>Fabaceae</taxon>
        <taxon>Papilionoideae</taxon>
        <taxon>50 kb inversion clade</taxon>
        <taxon>NPAAA clade</taxon>
        <taxon>indigoferoid/millettioid clade</taxon>
        <taxon>Phaseoleae</taxon>
        <taxon>Vigna</taxon>
    </lineage>
</organism>
<dbReference type="Proteomes" id="UP000743370">
    <property type="component" value="Unassembled WGS sequence"/>
</dbReference>
<accession>A0A8T0JHJ0</accession>
<dbReference type="AlphaFoldDB" id="A0A8T0JHJ0"/>
<name>A0A8T0JHJ0_PHAAN</name>
<gene>
    <name evidence="1" type="ORF">HKW66_Vig0216070</name>
</gene>
<evidence type="ECO:0000313" key="1">
    <source>
        <dbReference type="EMBL" id="KAG2371433.1"/>
    </source>
</evidence>
<dbReference type="EMBL" id="JABFOF010000011">
    <property type="protein sequence ID" value="KAG2371433.1"/>
    <property type="molecule type" value="Genomic_DNA"/>
</dbReference>